<dbReference type="PROSITE" id="PS50035">
    <property type="entry name" value="PLD"/>
    <property type="match status" value="2"/>
</dbReference>
<feature type="domain" description="PLD phosphodiesterase" evidence="1">
    <location>
        <begin position="163"/>
        <end position="190"/>
    </location>
</feature>
<dbReference type="EMBL" id="JAVIFY010000005">
    <property type="protein sequence ID" value="MDQ9091657.1"/>
    <property type="molecule type" value="Genomic_DNA"/>
</dbReference>
<dbReference type="RefSeq" id="WP_309038843.1">
    <property type="nucleotide sequence ID" value="NZ_JAVIFY010000005.1"/>
</dbReference>
<dbReference type="CDD" id="cd09111">
    <property type="entry name" value="PLDc_ymdC_like_1"/>
    <property type="match status" value="1"/>
</dbReference>
<gene>
    <name evidence="2" type="ORF">RC083_08650</name>
</gene>
<name>A0ABU1BBP8_PSEHA</name>
<dbReference type="PANTHER" id="PTHR21248">
    <property type="entry name" value="CARDIOLIPIN SYNTHASE"/>
    <property type="match status" value="1"/>
</dbReference>
<organism evidence="2 3">
    <name type="scientific">Pseudoalteromonas haloplanktis</name>
    <name type="common">Alteromonas haloplanktis</name>
    <dbReference type="NCBI Taxonomy" id="228"/>
    <lineage>
        <taxon>Bacteria</taxon>
        <taxon>Pseudomonadati</taxon>
        <taxon>Pseudomonadota</taxon>
        <taxon>Gammaproteobacteria</taxon>
        <taxon>Alteromonadales</taxon>
        <taxon>Pseudoalteromonadaceae</taxon>
        <taxon>Pseudoalteromonas</taxon>
    </lineage>
</organism>
<feature type="domain" description="PLD phosphodiesterase" evidence="1">
    <location>
        <begin position="406"/>
        <end position="433"/>
    </location>
</feature>
<dbReference type="InterPro" id="IPR025202">
    <property type="entry name" value="PLD-like_dom"/>
</dbReference>
<reference evidence="2 3" key="1">
    <citation type="submission" date="2023-08" db="EMBL/GenBank/DDBJ databases">
        <title>Pseudoalteromonas haloplanktis LL1 genome.</title>
        <authorList>
            <person name="Wu S."/>
        </authorList>
    </citation>
    <scope>NUCLEOTIDE SEQUENCE [LARGE SCALE GENOMIC DNA]</scope>
    <source>
        <strain evidence="2 3">LL1</strain>
    </source>
</reference>
<comment type="caution">
    <text evidence="2">The sequence shown here is derived from an EMBL/GenBank/DDBJ whole genome shotgun (WGS) entry which is preliminary data.</text>
</comment>
<protein>
    <submittedName>
        <fullName evidence="2">Phospholipase D family protein</fullName>
    </submittedName>
</protein>
<keyword evidence="3" id="KW-1185">Reference proteome</keyword>
<evidence type="ECO:0000259" key="1">
    <source>
        <dbReference type="PROSITE" id="PS50035"/>
    </source>
</evidence>
<dbReference type="Proteomes" id="UP001226574">
    <property type="component" value="Unassembled WGS sequence"/>
</dbReference>
<dbReference type="SUPFAM" id="SSF56024">
    <property type="entry name" value="Phospholipase D/nuclease"/>
    <property type="match status" value="2"/>
</dbReference>
<accession>A0ABU1BBP8</accession>
<proteinExistence type="predicted"/>
<dbReference type="CDD" id="cd09113">
    <property type="entry name" value="PLDc_ymdC_like_2"/>
    <property type="match status" value="1"/>
</dbReference>
<dbReference type="Gene3D" id="3.30.870.10">
    <property type="entry name" value="Endonuclease Chain A"/>
    <property type="match status" value="2"/>
</dbReference>
<dbReference type="PANTHER" id="PTHR21248:SF12">
    <property type="entry name" value="CARDIOLIPIN SYNTHASE C"/>
    <property type="match status" value="1"/>
</dbReference>
<dbReference type="InterPro" id="IPR001736">
    <property type="entry name" value="PLipase_D/transphosphatidylase"/>
</dbReference>
<dbReference type="SMART" id="SM00155">
    <property type="entry name" value="PLDc"/>
    <property type="match status" value="2"/>
</dbReference>
<sequence length="515" mass="58233">MRFKDLPKWLCVLSILICMLGCASLPSRDMIIPSYAIDADKQSNLGDLVGYNHTDLSGFYPLADGVDAFVARLALIESAQHTIDVQYYLYHRQQTTKLFTAYLLAAAKRGVRVRLLLDDMSQADSAFDLGALAHHPNFSVRLFNPFPNRSLPALGFITNFKLLSRRMHNKSFIVDNQVFITGGRNMGNAYYAAEDHAEFIDLDVLAVGKIVPEASTAFDLYWNHELAYPIQSLRGESDDMALQKVGDYLDNYVKQNHESSYVQRLRASNLVTMLGTGHLNLDWQKAEIFYDHPDKLLNEVEQRSANMSPHLFKAMGKPERKVIIVSPYFIPQEQGVKRLTEWVEQGVEVIVLTNSLAATDVAAVHAGYGHYRAALLRGGVKLWELKPSDLAALEIPNNKMRKTGSSQASLHAKTMTIDDSLIFVGSLNLDPRSFDLNTEMGVLVHSEKLSMMLSDWVDSKMDLFAWQLTLKSATEDKLLWHDTVTGETFDNEPQTSRWRRFQVWFMSLFPIEDAL</sequence>
<dbReference type="Pfam" id="PF13091">
    <property type="entry name" value="PLDc_2"/>
    <property type="match status" value="2"/>
</dbReference>
<evidence type="ECO:0000313" key="3">
    <source>
        <dbReference type="Proteomes" id="UP001226574"/>
    </source>
</evidence>
<evidence type="ECO:0000313" key="2">
    <source>
        <dbReference type="EMBL" id="MDQ9091657.1"/>
    </source>
</evidence>